<keyword evidence="11" id="KW-1185">Reference proteome</keyword>
<dbReference type="GO" id="GO:0016634">
    <property type="term" value="F:oxidoreductase activity, acting on the CH-CH group of donors, oxygen as acceptor"/>
    <property type="evidence" value="ECO:0007669"/>
    <property type="project" value="UniProtKB-UniRule"/>
</dbReference>
<evidence type="ECO:0000256" key="6">
    <source>
        <dbReference type="ARBA" id="ARBA00030236"/>
    </source>
</evidence>
<name>A0A2T0YIM9_9MICC</name>
<dbReference type="GO" id="GO:0020037">
    <property type="term" value="F:heme binding"/>
    <property type="evidence" value="ECO:0007669"/>
    <property type="project" value="InterPro"/>
</dbReference>
<evidence type="ECO:0000256" key="7">
    <source>
        <dbReference type="ARBA" id="ARBA00049896"/>
    </source>
</evidence>
<evidence type="ECO:0000256" key="4">
    <source>
        <dbReference type="ARBA" id="ARBA00023004"/>
    </source>
</evidence>
<dbReference type="InterPro" id="IPR010644">
    <property type="entry name" value="ChdC/CLD"/>
</dbReference>
<evidence type="ECO:0000313" key="10">
    <source>
        <dbReference type="EMBL" id="PRZ14997.1"/>
    </source>
</evidence>
<dbReference type="InterPro" id="IPR011008">
    <property type="entry name" value="Dimeric_a/b-barrel"/>
</dbReference>
<dbReference type="OrthoDB" id="9773646at2"/>
<dbReference type="AlphaFoldDB" id="A0A2T0YIM9"/>
<evidence type="ECO:0000256" key="1">
    <source>
        <dbReference type="ARBA" id="ARBA00014413"/>
    </source>
</evidence>
<reference evidence="10 11" key="1">
    <citation type="submission" date="2018-03" db="EMBL/GenBank/DDBJ databases">
        <title>Comparative analysis of microorganisms from saline springs in Andes Mountain Range, Colombia.</title>
        <authorList>
            <person name="Rubin E."/>
        </authorList>
    </citation>
    <scope>NUCLEOTIDE SEQUENCE [LARGE SCALE GENOMIC DNA]</scope>
    <source>
        <strain evidence="10 11">CG 35</strain>
    </source>
</reference>
<evidence type="ECO:0000313" key="11">
    <source>
        <dbReference type="Proteomes" id="UP000238217"/>
    </source>
</evidence>
<accession>A0A2T0YIM9</accession>
<dbReference type="Gene3D" id="3.30.70.1030">
    <property type="entry name" value="Apc35880, domain 1"/>
    <property type="match status" value="2"/>
</dbReference>
<protein>
    <recommendedName>
        <fullName evidence="1 9">Coproheme decarboxylase</fullName>
        <ecNumber evidence="8 9">1.3.98.5</ecNumber>
    </recommendedName>
    <alternativeName>
        <fullName evidence="5 9">Coproheme III oxidative decarboxylase</fullName>
    </alternativeName>
    <alternativeName>
        <fullName evidence="6 9">Hydrogen peroxide-dependent heme synthase</fullName>
    </alternativeName>
</protein>
<dbReference type="EMBL" id="PVTY01000010">
    <property type="protein sequence ID" value="PRZ14997.1"/>
    <property type="molecule type" value="Genomic_DNA"/>
</dbReference>
<organism evidence="10 11">
    <name type="scientific">Nesterenkonia sandarakina</name>
    <dbReference type="NCBI Taxonomy" id="272918"/>
    <lineage>
        <taxon>Bacteria</taxon>
        <taxon>Bacillati</taxon>
        <taxon>Actinomycetota</taxon>
        <taxon>Actinomycetes</taxon>
        <taxon>Micrococcales</taxon>
        <taxon>Micrococcaceae</taxon>
        <taxon>Nesterenkonia</taxon>
    </lineage>
</organism>
<dbReference type="GO" id="GO:0046872">
    <property type="term" value="F:metal ion binding"/>
    <property type="evidence" value="ECO:0007669"/>
    <property type="project" value="UniProtKB-KW"/>
</dbReference>
<comment type="catalytic activity">
    <reaction evidence="7">
        <text>Fe-coproporphyrin III + 2 H2O2 + 2 H(+) = heme b + 2 CO2 + 4 H2O</text>
        <dbReference type="Rhea" id="RHEA:56516"/>
        <dbReference type="ChEBI" id="CHEBI:15377"/>
        <dbReference type="ChEBI" id="CHEBI:15378"/>
        <dbReference type="ChEBI" id="CHEBI:16240"/>
        <dbReference type="ChEBI" id="CHEBI:16526"/>
        <dbReference type="ChEBI" id="CHEBI:60344"/>
        <dbReference type="ChEBI" id="CHEBI:68438"/>
        <dbReference type="EC" id="1.3.98.5"/>
    </reaction>
    <physiologicalReaction direction="left-to-right" evidence="7">
        <dbReference type="Rhea" id="RHEA:56517"/>
    </physiologicalReaction>
</comment>
<evidence type="ECO:0000256" key="5">
    <source>
        <dbReference type="ARBA" id="ARBA00029882"/>
    </source>
</evidence>
<dbReference type="SUPFAM" id="SSF54909">
    <property type="entry name" value="Dimeric alpha+beta barrel"/>
    <property type="match status" value="1"/>
</dbReference>
<feature type="active site" evidence="9">
    <location>
        <position position="143"/>
    </location>
</feature>
<keyword evidence="9" id="KW-0560">Oxidoreductase</keyword>
<keyword evidence="9" id="KW-0350">Heme biosynthesis</keyword>
<comment type="caution">
    <text evidence="10">The sequence shown here is derived from an EMBL/GenBank/DDBJ whole genome shotgun (WGS) entry which is preliminary data.</text>
</comment>
<dbReference type="GO" id="GO:0006785">
    <property type="term" value="P:heme B biosynthetic process"/>
    <property type="evidence" value="ECO:0007669"/>
    <property type="project" value="UniProtKB-UniRule"/>
</dbReference>
<comment type="pathway">
    <text evidence="9">Porphyrin-containing compound metabolism; protoheme biosynthesis.</text>
</comment>
<feature type="binding site" description="axial binding residue" evidence="9">
    <location>
        <position position="166"/>
    </location>
    <ligand>
        <name>Fe-coproporphyrin III</name>
        <dbReference type="ChEBI" id="CHEBI:68438"/>
    </ligand>
    <ligandPart>
        <name>Fe</name>
        <dbReference type="ChEBI" id="CHEBI:18248"/>
    </ligandPart>
</feature>
<evidence type="ECO:0000256" key="8">
    <source>
        <dbReference type="ARBA" id="ARBA00050019"/>
    </source>
</evidence>
<gene>
    <name evidence="9" type="primary">chdC</name>
    <name evidence="10" type="ORF">BCL67_11096</name>
</gene>
<dbReference type="PANTHER" id="PTHR36843:SF1">
    <property type="entry name" value="COPROHEME DECARBOXYLASE"/>
    <property type="match status" value="1"/>
</dbReference>
<evidence type="ECO:0000256" key="2">
    <source>
        <dbReference type="ARBA" id="ARBA00022617"/>
    </source>
</evidence>
<proteinExistence type="inferred from homology"/>
<dbReference type="PANTHER" id="PTHR36843">
    <property type="entry name" value="HEME-DEPENDENT PEROXIDASE YWFI-RELATED"/>
    <property type="match status" value="1"/>
</dbReference>
<comment type="similarity">
    <text evidence="9">Belongs to the ChdC family. Type 2 subfamily.</text>
</comment>
<dbReference type="Pfam" id="PF06778">
    <property type="entry name" value="Chlor_dismutase"/>
    <property type="match status" value="1"/>
</dbReference>
<evidence type="ECO:0000256" key="3">
    <source>
        <dbReference type="ARBA" id="ARBA00022723"/>
    </source>
</evidence>
<keyword evidence="3 9" id="KW-0479">Metal-binding</keyword>
<evidence type="ECO:0000256" key="9">
    <source>
        <dbReference type="HAMAP-Rule" id="MF_02244"/>
    </source>
</evidence>
<dbReference type="EC" id="1.3.98.5" evidence="8 9"/>
<dbReference type="NCBIfam" id="NF042928">
    <property type="entry name" value="HemQ_actino"/>
    <property type="match status" value="1"/>
</dbReference>
<sequence>MLMEASVSYGSNAQRTPEEVNTSGKDWFTLYTVFARTGSAPQGADVEVEFDELAGAFADQEVTFRGTYDVSAMRDEADILTWVTGPSAEDLQAAVRRIRRTAMFSQTRIAFSAMGVHRTAEFARSHVPAYALGVPPEDWLVIYPFNRSYDWYLLDPAKRGKMLREHGMLGQEFPSVLANTTSAFALNDWEWLLALEAPKLTDLVDMMRKLRESETRYHVRDEIPFYTGRRLKAASEIAEVLL</sequence>
<dbReference type="HAMAP" id="MF_02244">
    <property type="entry name" value="Coproheme_decarbox_2"/>
    <property type="match status" value="1"/>
</dbReference>
<comment type="function">
    <text evidence="9">Involved in coproporphyrin-dependent heme b biosynthesis. Catalyzes the decarboxylation of Fe-coproporphyrin III (coproheme) to heme b (protoheme IX), the last step of the pathway. The reaction occurs in a stepwise manner with a three-propionate intermediate.</text>
</comment>
<comment type="catalytic activity">
    <reaction evidence="9">
        <text>Fe-coproporphyrin III + H2O2 + H(+) = harderoheme III + CO2 + 2 H2O</text>
        <dbReference type="Rhea" id="RHEA:57940"/>
        <dbReference type="ChEBI" id="CHEBI:15377"/>
        <dbReference type="ChEBI" id="CHEBI:15378"/>
        <dbReference type="ChEBI" id="CHEBI:16240"/>
        <dbReference type="ChEBI" id="CHEBI:16526"/>
        <dbReference type="ChEBI" id="CHEBI:68438"/>
        <dbReference type="ChEBI" id="CHEBI:142463"/>
    </reaction>
</comment>
<comment type="catalytic activity">
    <reaction evidence="9">
        <text>harderoheme III + H2O2 + H(+) = heme b + CO2 + 2 H2O</text>
        <dbReference type="Rhea" id="RHEA:57944"/>
        <dbReference type="ChEBI" id="CHEBI:15377"/>
        <dbReference type="ChEBI" id="CHEBI:15378"/>
        <dbReference type="ChEBI" id="CHEBI:16240"/>
        <dbReference type="ChEBI" id="CHEBI:16526"/>
        <dbReference type="ChEBI" id="CHEBI:60344"/>
        <dbReference type="ChEBI" id="CHEBI:142463"/>
    </reaction>
</comment>
<dbReference type="Proteomes" id="UP000238217">
    <property type="component" value="Unassembled WGS sequence"/>
</dbReference>
<comment type="cofactor">
    <cofactor evidence="9">
        <name>Fe-coproporphyrin III</name>
        <dbReference type="ChEBI" id="CHEBI:68438"/>
    </cofactor>
    <text evidence="9">Fe-coproporphyrin III acts as both substrate and redox cofactor.</text>
</comment>
<keyword evidence="2 9" id="KW-0349">Heme</keyword>
<keyword evidence="4 9" id="KW-0408">Iron</keyword>